<gene>
    <name evidence="4" type="primary">ANGEL2</name>
    <name evidence="3" type="ORF">Z043_113032</name>
</gene>
<feature type="compositionally biased region" description="Polar residues" evidence="1">
    <location>
        <begin position="111"/>
        <end position="124"/>
    </location>
</feature>
<dbReference type="STRING" id="113540.ENSSFOP00015022110"/>
<dbReference type="CTD" id="90806"/>
<dbReference type="Gene3D" id="3.60.10.10">
    <property type="entry name" value="Endonuclease/exonuclease/phosphatase"/>
    <property type="match status" value="1"/>
</dbReference>
<reference evidence="3 5" key="1">
    <citation type="submission" date="2015-08" db="EMBL/GenBank/DDBJ databases">
        <title>The genome of the Asian arowana (Scleropages formosus).</title>
        <authorList>
            <person name="Tan M.H."/>
            <person name="Gan H.M."/>
            <person name="Croft L.J."/>
            <person name="Austin C.M."/>
        </authorList>
    </citation>
    <scope>NUCLEOTIDE SEQUENCE [LARGE SCALE GENOMIC DNA]</scope>
    <source>
        <strain evidence="3">Aro1</strain>
    </source>
</reference>
<dbReference type="KEGG" id="sfm:108928448"/>
<dbReference type="Proteomes" id="UP000034805">
    <property type="component" value="Unassembled WGS sequence"/>
</dbReference>
<dbReference type="EMBL" id="JARO02004567">
    <property type="protein sequence ID" value="KPP68302.1"/>
    <property type="molecule type" value="Genomic_DNA"/>
</dbReference>
<evidence type="ECO:0000313" key="6">
    <source>
        <dbReference type="Proteomes" id="UP000694397"/>
    </source>
</evidence>
<dbReference type="InterPro" id="IPR050410">
    <property type="entry name" value="CCR4/nocturin_mRNA_transcr"/>
</dbReference>
<dbReference type="Pfam" id="PF03372">
    <property type="entry name" value="Exo_endo_phos"/>
    <property type="match status" value="1"/>
</dbReference>
<dbReference type="InterPro" id="IPR036691">
    <property type="entry name" value="Endo/exonu/phosph_ase_sf"/>
</dbReference>
<sequence length="594" mass="66381">MFARYLNNVSFNGFTRTRDVVGRWRTLWPLGALGQVGRAPWAQLPLPCGYLTVTSGIPDGWRCGGWRRRTLIAASGVAFRRAVHLSCALMEGRRNGPPHKRKRSSEERSVDSTPKNASRSSSPSHAGGCDPGGRNCDFCHNLGISESPRQEVPKPKKTARSAEIKRHWEDFSHLYAHPSQSTKRQRDPPFDFSVMSYNILSQELLQGNSWLYKHCQRSVLNWDHRLPNLLRELEQHNADILCLQEVQEDHYDNQIKPKLDSLGYHSEYKRRTGQKPDGCVVSFKRDHFSLVTCRPVEYFRHGVPLLDRDNVGLVLVLHPFGTPGSICVANTHLLYNPRRGDIKLAQLALLLAEISRASRAPGGSPDIRCPVILCGDFNSVPGSPLYNFIRESRLDYEGIPISKVSGQEQSPRGQRVLTVPIWPRSLGVSHRCQYETTPAGTTAVKGCLTVPDQEEGILALDRPSIEHSLRFTSAYSHYLKENGQPEVTTCHSKTAVTVDYIFYSAAQEDVSMQSECTTAPEYGLQLLARLALVDEKALWRANGLPNEHNSSDHLPLLVRFRLRCSHVDSGTAGAQRGGSRNLAPLCGTDLCYTS</sequence>
<dbReference type="GO" id="GO:0070935">
    <property type="term" value="P:3'-UTR-mediated mRNA stabilization"/>
    <property type="evidence" value="ECO:0007669"/>
    <property type="project" value="TreeGrafter"/>
</dbReference>
<dbReference type="OrthoDB" id="10253982at2759"/>
<dbReference type="GeneID" id="108928448"/>
<dbReference type="PANTHER" id="PTHR12121:SF27">
    <property type="entry name" value="PROTEIN ANGEL HOMOLOG 2"/>
    <property type="match status" value="1"/>
</dbReference>
<evidence type="ECO:0000313" key="3">
    <source>
        <dbReference type="EMBL" id="KPP68302.1"/>
    </source>
</evidence>
<evidence type="ECO:0000256" key="1">
    <source>
        <dbReference type="SAM" id="MobiDB-lite"/>
    </source>
</evidence>
<dbReference type="GeneTree" id="ENSGT00940000157391"/>
<reference evidence="4 6" key="2">
    <citation type="submission" date="2019-04" db="EMBL/GenBank/DDBJ databases">
        <authorList>
            <consortium name="Wellcome Sanger Institute Data Sharing"/>
        </authorList>
    </citation>
    <scope>NUCLEOTIDE SEQUENCE [LARGE SCALE GENOMIC DNA]</scope>
</reference>
<organism evidence="3 5">
    <name type="scientific">Scleropages formosus</name>
    <name type="common">Asian bonytongue</name>
    <name type="synonym">Osteoglossum formosum</name>
    <dbReference type="NCBI Taxonomy" id="113540"/>
    <lineage>
        <taxon>Eukaryota</taxon>
        <taxon>Metazoa</taxon>
        <taxon>Chordata</taxon>
        <taxon>Craniata</taxon>
        <taxon>Vertebrata</taxon>
        <taxon>Euteleostomi</taxon>
        <taxon>Actinopterygii</taxon>
        <taxon>Neopterygii</taxon>
        <taxon>Teleostei</taxon>
        <taxon>Osteoglossocephala</taxon>
        <taxon>Osteoglossomorpha</taxon>
        <taxon>Osteoglossiformes</taxon>
        <taxon>Osteoglossidae</taxon>
        <taxon>Scleropages</taxon>
    </lineage>
</organism>
<feature type="domain" description="Endonuclease/exonuclease/phosphatase" evidence="2">
    <location>
        <begin position="195"/>
        <end position="513"/>
    </location>
</feature>
<dbReference type="AlphaFoldDB" id="A0A0P7V1U5"/>
<accession>A0A0P7V1U5</accession>
<evidence type="ECO:0000259" key="2">
    <source>
        <dbReference type="Pfam" id="PF03372"/>
    </source>
</evidence>
<reference evidence="4" key="3">
    <citation type="submission" date="2025-05" db="UniProtKB">
        <authorList>
            <consortium name="Ensembl"/>
        </authorList>
    </citation>
    <scope>IDENTIFICATION</scope>
</reference>
<name>A0A0P7V1U5_SCLFO</name>
<dbReference type="InterPro" id="IPR005135">
    <property type="entry name" value="Endo/exonuclease/phosphatase"/>
</dbReference>
<dbReference type="PANTHER" id="PTHR12121">
    <property type="entry name" value="CARBON CATABOLITE REPRESSOR PROTEIN 4"/>
    <property type="match status" value="1"/>
</dbReference>
<dbReference type="GO" id="GO:0003730">
    <property type="term" value="F:mRNA 3'-UTR binding"/>
    <property type="evidence" value="ECO:0007669"/>
    <property type="project" value="TreeGrafter"/>
</dbReference>
<dbReference type="GO" id="GO:0000175">
    <property type="term" value="F:3'-5'-RNA exonuclease activity"/>
    <property type="evidence" value="ECO:0007669"/>
    <property type="project" value="TreeGrafter"/>
</dbReference>
<feature type="region of interest" description="Disordered" evidence="1">
    <location>
        <begin position="91"/>
        <end position="129"/>
    </location>
</feature>
<evidence type="ECO:0000313" key="4">
    <source>
        <dbReference type="Ensembl" id="ENSSFOP00015022110.2"/>
    </source>
</evidence>
<dbReference type="RefSeq" id="XP_018597895.1">
    <property type="nucleotide sequence ID" value="XM_018742379.2"/>
</dbReference>
<dbReference type="Proteomes" id="UP000694397">
    <property type="component" value="Chromosome 1"/>
</dbReference>
<dbReference type="SUPFAM" id="SSF56219">
    <property type="entry name" value="DNase I-like"/>
    <property type="match status" value="1"/>
</dbReference>
<proteinExistence type="predicted"/>
<protein>
    <submittedName>
        <fullName evidence="4">Angel homolog 2 (Drosophila)</fullName>
    </submittedName>
    <submittedName>
        <fullName evidence="3">Protein angel2-like</fullName>
    </submittedName>
</protein>
<dbReference type="Ensembl" id="ENSSFOT00015022356.2">
    <property type="protein sequence ID" value="ENSSFOP00015022110.2"/>
    <property type="gene ID" value="ENSSFOG00015014171.2"/>
</dbReference>
<evidence type="ECO:0000313" key="5">
    <source>
        <dbReference type="Proteomes" id="UP000034805"/>
    </source>
</evidence>
<keyword evidence="6" id="KW-1185">Reference proteome</keyword>